<proteinExistence type="predicted"/>
<evidence type="ECO:0000313" key="4">
    <source>
        <dbReference type="Proteomes" id="UP000593880"/>
    </source>
</evidence>
<dbReference type="EMBL" id="CP030057">
    <property type="protein sequence ID" value="QOZ62049.1"/>
    <property type="molecule type" value="Genomic_DNA"/>
</dbReference>
<evidence type="ECO:0000313" key="3">
    <source>
        <dbReference type="EMBL" id="QOZ62049.1"/>
    </source>
</evidence>
<evidence type="ECO:0000256" key="1">
    <source>
        <dbReference type="SAM" id="Phobius"/>
    </source>
</evidence>
<reference evidence="3 4" key="1">
    <citation type="submission" date="2018-06" db="EMBL/GenBank/DDBJ databases">
        <title>Comparative genomics of rhizobia nodulating Arachis hypogaea in China.</title>
        <authorList>
            <person name="Li Y."/>
        </authorList>
    </citation>
    <scope>NUCLEOTIDE SEQUENCE [LARGE SCALE GENOMIC DNA]</scope>
    <source>
        <strain evidence="3 4">CCBAU 51658</strain>
    </source>
</reference>
<feature type="transmembrane region" description="Helical" evidence="1">
    <location>
        <begin position="32"/>
        <end position="53"/>
    </location>
</feature>
<keyword evidence="1" id="KW-1133">Transmembrane helix</keyword>
<keyword evidence="1" id="KW-0812">Transmembrane</keyword>
<keyword evidence="4" id="KW-1185">Reference proteome</keyword>
<evidence type="ECO:0000259" key="2">
    <source>
        <dbReference type="Pfam" id="PF07811"/>
    </source>
</evidence>
<accession>A0ABX6UPU9</accession>
<dbReference type="Proteomes" id="UP000593880">
    <property type="component" value="Chromosome"/>
</dbReference>
<dbReference type="RefSeq" id="WP_128967637.1">
    <property type="nucleotide sequence ID" value="NZ_BMHC01000002.1"/>
</dbReference>
<sequence>MSSFAPLLFFIRTVLGRFRCSRRGSAAVEFALIAPVFIALLFAIIETSLMFLASDYLESINDNAARLIRTGQAQSTYPNVGAYLTQVICNPAPALFTCNPSNGTSNGISVDVKSYSSFQTMSVSSQIVGGNFDTSTLSYNLGGSCDVVVARLFYKWPLFVTRLGLNLSNLNGNQRLLTATAVFRNEPYGGACGT</sequence>
<dbReference type="InterPro" id="IPR012495">
    <property type="entry name" value="TadE-like_dom"/>
</dbReference>
<gene>
    <name evidence="3" type="ORF">XH86_27410</name>
</gene>
<organism evidence="3 4">
    <name type="scientific">Bradyrhizobium guangdongense</name>
    <dbReference type="NCBI Taxonomy" id="1325090"/>
    <lineage>
        <taxon>Bacteria</taxon>
        <taxon>Pseudomonadati</taxon>
        <taxon>Pseudomonadota</taxon>
        <taxon>Alphaproteobacteria</taxon>
        <taxon>Hyphomicrobiales</taxon>
        <taxon>Nitrobacteraceae</taxon>
        <taxon>Bradyrhizobium</taxon>
    </lineage>
</organism>
<dbReference type="Pfam" id="PF07811">
    <property type="entry name" value="TadE"/>
    <property type="match status" value="1"/>
</dbReference>
<name>A0ABX6UPU9_9BRAD</name>
<keyword evidence="1" id="KW-0472">Membrane</keyword>
<protein>
    <submittedName>
        <fullName evidence="3">Pilus assembly protein</fullName>
    </submittedName>
</protein>
<feature type="domain" description="TadE-like" evidence="2">
    <location>
        <begin position="24"/>
        <end position="60"/>
    </location>
</feature>